<dbReference type="EMBL" id="JAVIJP010000032">
    <property type="protein sequence ID" value="KAL3632039.1"/>
    <property type="molecule type" value="Genomic_DNA"/>
</dbReference>
<keyword evidence="4" id="KW-1185">Reference proteome</keyword>
<dbReference type="InterPro" id="IPR040269">
    <property type="entry name" value="VAB"/>
</dbReference>
<dbReference type="AlphaFoldDB" id="A0ABD3CR70"/>
<dbReference type="Pfam" id="PF08458">
    <property type="entry name" value="PH_2"/>
    <property type="match status" value="1"/>
</dbReference>
<accession>A0ABD3CR70</accession>
<dbReference type="InterPro" id="IPR013666">
    <property type="entry name" value="PH_pln"/>
</dbReference>
<protein>
    <recommendedName>
        <fullName evidence="2">Pleckstrin-like plant domain-containing protein</fullName>
    </recommendedName>
</protein>
<proteinExistence type="predicted"/>
<dbReference type="PANTHER" id="PTHR31351">
    <property type="entry name" value="EXPRESSED PROTEIN"/>
    <property type="match status" value="1"/>
</dbReference>
<feature type="transmembrane region" description="Helical" evidence="1">
    <location>
        <begin position="81"/>
        <end position="100"/>
    </location>
</feature>
<evidence type="ECO:0000256" key="1">
    <source>
        <dbReference type="SAM" id="Phobius"/>
    </source>
</evidence>
<evidence type="ECO:0000259" key="2">
    <source>
        <dbReference type="Pfam" id="PF08458"/>
    </source>
</evidence>
<name>A0ABD3CR70_9LAMI</name>
<comment type="caution">
    <text evidence="3">The sequence shown here is derived from an EMBL/GenBank/DDBJ whole genome shotgun (WGS) entry which is preliminary data.</text>
</comment>
<keyword evidence="1" id="KW-0812">Transmembrane</keyword>
<dbReference type="PANTHER" id="PTHR31351:SF4">
    <property type="entry name" value="AUXIN CANALIZATION PROTEIN (DUF828)"/>
    <property type="match status" value="1"/>
</dbReference>
<keyword evidence="1" id="KW-1133">Transmembrane helix</keyword>
<reference evidence="4" key="1">
    <citation type="journal article" date="2024" name="IScience">
        <title>Strigolactones Initiate the Formation of Haustorium-like Structures in Castilleja.</title>
        <authorList>
            <person name="Buerger M."/>
            <person name="Peterson D."/>
            <person name="Chory J."/>
        </authorList>
    </citation>
    <scope>NUCLEOTIDE SEQUENCE [LARGE SCALE GENOMIC DNA]</scope>
</reference>
<sequence length="193" mass="21742">MLMRSDAKSASIFCRNIRQIRNWLEEESASVAKGLLSSEINQGLYAIVIATFSTGIDSQSFQLLRNGVKLLKDDVPYGYGFFHLVFSLGAMYFVMSYISWNLGSLTRNFLMDGGNNNNSSSNSSGSYCEELVSEENFLAACNQEMLARGTQLLKRTRKGDLHWKVVSVYIHRIGNVMLKMKSKHVASNQEEEK</sequence>
<dbReference type="Proteomes" id="UP001632038">
    <property type="component" value="Unassembled WGS sequence"/>
</dbReference>
<feature type="domain" description="Pleckstrin-like plant" evidence="2">
    <location>
        <begin position="151"/>
        <end position="187"/>
    </location>
</feature>
<keyword evidence="1" id="KW-0472">Membrane</keyword>
<organism evidence="3 4">
    <name type="scientific">Castilleja foliolosa</name>
    <dbReference type="NCBI Taxonomy" id="1961234"/>
    <lineage>
        <taxon>Eukaryota</taxon>
        <taxon>Viridiplantae</taxon>
        <taxon>Streptophyta</taxon>
        <taxon>Embryophyta</taxon>
        <taxon>Tracheophyta</taxon>
        <taxon>Spermatophyta</taxon>
        <taxon>Magnoliopsida</taxon>
        <taxon>eudicotyledons</taxon>
        <taxon>Gunneridae</taxon>
        <taxon>Pentapetalae</taxon>
        <taxon>asterids</taxon>
        <taxon>lamiids</taxon>
        <taxon>Lamiales</taxon>
        <taxon>Orobanchaceae</taxon>
        <taxon>Pedicularideae</taxon>
        <taxon>Castillejinae</taxon>
        <taxon>Castilleja</taxon>
    </lineage>
</organism>
<gene>
    <name evidence="3" type="ORF">CASFOL_025023</name>
</gene>
<evidence type="ECO:0000313" key="4">
    <source>
        <dbReference type="Proteomes" id="UP001632038"/>
    </source>
</evidence>
<evidence type="ECO:0000313" key="3">
    <source>
        <dbReference type="EMBL" id="KAL3632039.1"/>
    </source>
</evidence>